<dbReference type="GO" id="GO:0000160">
    <property type="term" value="P:phosphorelay signal transduction system"/>
    <property type="evidence" value="ECO:0007669"/>
    <property type="project" value="InterPro"/>
</dbReference>
<evidence type="ECO:0000256" key="1">
    <source>
        <dbReference type="PROSITE-ProRule" id="PRU00169"/>
    </source>
</evidence>
<dbReference type="OrthoDB" id="1901654at2"/>
<comment type="caution">
    <text evidence="1">Lacks conserved residue(s) required for the propagation of feature annotation.</text>
</comment>
<reference evidence="3" key="1">
    <citation type="journal article" date="2015" name="Genome Announc.">
        <title>Draft Genome Sequence of Tolypothrix boutellei Strain VB521301.</title>
        <authorList>
            <person name="Chandrababunaidu M.M."/>
            <person name="Singh D."/>
            <person name="Sen D."/>
            <person name="Bhan S."/>
            <person name="Das S."/>
            <person name="Gupta A."/>
            <person name="Adhikary S.P."/>
            <person name="Tripathy S."/>
        </authorList>
    </citation>
    <scope>NUCLEOTIDE SEQUENCE</scope>
    <source>
        <strain evidence="3">VB521301</strain>
    </source>
</reference>
<dbReference type="AlphaFoldDB" id="A0A0C1QLM8"/>
<dbReference type="STRING" id="1479485.DA73_0245035"/>
<organism evidence="3">
    <name type="scientific">Tolypothrix bouteillei VB521301</name>
    <dbReference type="NCBI Taxonomy" id="1479485"/>
    <lineage>
        <taxon>Bacteria</taxon>
        <taxon>Bacillati</taxon>
        <taxon>Cyanobacteriota</taxon>
        <taxon>Cyanophyceae</taxon>
        <taxon>Nostocales</taxon>
        <taxon>Tolypothrichaceae</taxon>
        <taxon>Tolypothrix</taxon>
    </lineage>
</organism>
<accession>A0A0C1QLM8</accession>
<sequence length="77" mass="8232">MPGEDGYSLIQKVRLCSNLKCLKAIAITAYTTDSGCSQALASGYQAYTEKPFDLDELVATVADLATKGFSSENAVYN</sequence>
<protein>
    <recommendedName>
        <fullName evidence="2">Response regulatory domain-containing protein</fullName>
    </recommendedName>
</protein>
<dbReference type="Gene3D" id="3.40.50.2300">
    <property type="match status" value="1"/>
</dbReference>
<proteinExistence type="predicted"/>
<evidence type="ECO:0000313" key="3">
    <source>
        <dbReference type="EMBL" id="KIE06409.1"/>
    </source>
</evidence>
<dbReference type="EMBL" id="JHEG02000066">
    <property type="protein sequence ID" value="KIE06409.1"/>
    <property type="molecule type" value="Genomic_DNA"/>
</dbReference>
<dbReference type="PROSITE" id="PS50110">
    <property type="entry name" value="RESPONSE_REGULATORY"/>
    <property type="match status" value="1"/>
</dbReference>
<dbReference type="SUPFAM" id="SSF52172">
    <property type="entry name" value="CheY-like"/>
    <property type="match status" value="1"/>
</dbReference>
<name>A0A0C1QLM8_9CYAN</name>
<feature type="domain" description="Response regulatory" evidence="2">
    <location>
        <begin position="1"/>
        <end position="65"/>
    </location>
</feature>
<dbReference type="InterPro" id="IPR011006">
    <property type="entry name" value="CheY-like_superfamily"/>
</dbReference>
<dbReference type="InterPro" id="IPR001789">
    <property type="entry name" value="Sig_transdc_resp-reg_receiver"/>
</dbReference>
<evidence type="ECO:0000259" key="2">
    <source>
        <dbReference type="PROSITE" id="PS50110"/>
    </source>
</evidence>
<comment type="caution">
    <text evidence="3">The sequence shown here is derived from an EMBL/GenBank/DDBJ whole genome shotgun (WGS) entry which is preliminary data.</text>
</comment>
<feature type="non-terminal residue" evidence="3">
    <location>
        <position position="1"/>
    </location>
</feature>
<gene>
    <name evidence="3" type="ORF">DA73_0245035</name>
</gene>